<dbReference type="Proteomes" id="UP001632037">
    <property type="component" value="Unassembled WGS sequence"/>
</dbReference>
<accession>A0ABD3EWF9</accession>
<dbReference type="AlphaFoldDB" id="A0ABD3EWF9"/>
<keyword evidence="2" id="KW-1185">Reference proteome</keyword>
<evidence type="ECO:0000313" key="2">
    <source>
        <dbReference type="Proteomes" id="UP001632037"/>
    </source>
</evidence>
<proteinExistence type="predicted"/>
<evidence type="ECO:0000313" key="1">
    <source>
        <dbReference type="EMBL" id="KAL3657626.1"/>
    </source>
</evidence>
<protein>
    <submittedName>
        <fullName evidence="1">Uncharacterized protein</fullName>
    </submittedName>
</protein>
<gene>
    <name evidence="1" type="ORF">V7S43_017429</name>
</gene>
<sequence>MQERQTKLVQISHSWQHESDAEKQLASVVIVFTDSCSLSSNGSVPQTPKAKLVDEADDTRIAWKDDVRVVQCTAKCHLLGESCDGVFREVGGVYTLAATYIEECSTPLKTTGVRAAGLDVRHHDWGLRELLERALLTAKLEESQNAFCPRDFVS</sequence>
<name>A0ABD3EWF9_9STRA</name>
<organism evidence="1 2">
    <name type="scientific">Phytophthora oleae</name>
    <dbReference type="NCBI Taxonomy" id="2107226"/>
    <lineage>
        <taxon>Eukaryota</taxon>
        <taxon>Sar</taxon>
        <taxon>Stramenopiles</taxon>
        <taxon>Oomycota</taxon>
        <taxon>Peronosporomycetes</taxon>
        <taxon>Peronosporales</taxon>
        <taxon>Peronosporaceae</taxon>
        <taxon>Phytophthora</taxon>
    </lineage>
</organism>
<reference evidence="1 2" key="1">
    <citation type="submission" date="2024-09" db="EMBL/GenBank/DDBJ databases">
        <title>Genome sequencing and assembly of Phytophthora oleae, isolate VK10A, causative agent of rot of olive drupes.</title>
        <authorList>
            <person name="Conti Taguali S."/>
            <person name="Riolo M."/>
            <person name="La Spada F."/>
            <person name="Cacciola S.O."/>
            <person name="Dionisio G."/>
        </authorList>
    </citation>
    <scope>NUCLEOTIDE SEQUENCE [LARGE SCALE GENOMIC DNA]</scope>
    <source>
        <strain evidence="1 2">VK10A</strain>
    </source>
</reference>
<comment type="caution">
    <text evidence="1">The sequence shown here is derived from an EMBL/GenBank/DDBJ whole genome shotgun (WGS) entry which is preliminary data.</text>
</comment>
<dbReference type="EMBL" id="JBIMZQ010000062">
    <property type="protein sequence ID" value="KAL3657626.1"/>
    <property type="molecule type" value="Genomic_DNA"/>
</dbReference>